<dbReference type="Proteomes" id="UP001153069">
    <property type="component" value="Unassembled WGS sequence"/>
</dbReference>
<feature type="region of interest" description="Disordered" evidence="1">
    <location>
        <begin position="213"/>
        <end position="235"/>
    </location>
</feature>
<sequence>MNRWIVVLVGVSTWLHCLLWRANGFTCISRSLGKADSAKRRTASALEASRVENTKKDAKVGDLLSYLPTPSFIVELSLMEKWIQEQRLDCTTMDEFFQDPSSSILQQTTTNQDLADSGAFFVHTTVTCTDKRDAVVQQEGSGKSLSVCNVDTSVESVSPKGAYLGLGLANHHVGGYYWARSMGIGASLPAHGIYFGPPSANDDNPLHGELTWKKRGPGDPAETTEESSNSNDGKRSEWADFLKVGDTVQLVPFDPLSILMEASTSCSFNVLLGLRRAGRPLGADPIVEKMWTRSSDGKGWTVVEAK</sequence>
<feature type="signal peptide" evidence="2">
    <location>
        <begin position="1"/>
        <end position="24"/>
    </location>
</feature>
<organism evidence="3 4">
    <name type="scientific">Seminavis robusta</name>
    <dbReference type="NCBI Taxonomy" id="568900"/>
    <lineage>
        <taxon>Eukaryota</taxon>
        <taxon>Sar</taxon>
        <taxon>Stramenopiles</taxon>
        <taxon>Ochrophyta</taxon>
        <taxon>Bacillariophyta</taxon>
        <taxon>Bacillariophyceae</taxon>
        <taxon>Bacillariophycidae</taxon>
        <taxon>Naviculales</taxon>
        <taxon>Naviculaceae</taxon>
        <taxon>Seminavis</taxon>
    </lineage>
</organism>
<accession>A0A9N8H614</accession>
<evidence type="ECO:0000313" key="3">
    <source>
        <dbReference type="EMBL" id="CAB9502256.1"/>
    </source>
</evidence>
<gene>
    <name evidence="3" type="ORF">SEMRO_132_G062430.1</name>
</gene>
<keyword evidence="4" id="KW-1185">Reference proteome</keyword>
<evidence type="ECO:0000256" key="2">
    <source>
        <dbReference type="SAM" id="SignalP"/>
    </source>
</evidence>
<keyword evidence="2" id="KW-0732">Signal</keyword>
<evidence type="ECO:0000256" key="1">
    <source>
        <dbReference type="SAM" id="MobiDB-lite"/>
    </source>
</evidence>
<comment type="caution">
    <text evidence="3">The sequence shown here is derived from an EMBL/GenBank/DDBJ whole genome shotgun (WGS) entry which is preliminary data.</text>
</comment>
<evidence type="ECO:0000313" key="4">
    <source>
        <dbReference type="Proteomes" id="UP001153069"/>
    </source>
</evidence>
<reference evidence="3" key="1">
    <citation type="submission" date="2020-06" db="EMBL/GenBank/DDBJ databases">
        <authorList>
            <consortium name="Plant Systems Biology data submission"/>
        </authorList>
    </citation>
    <scope>NUCLEOTIDE SEQUENCE</scope>
    <source>
        <strain evidence="3">D6</strain>
    </source>
</reference>
<proteinExistence type="predicted"/>
<protein>
    <submittedName>
        <fullName evidence="3">Uncharacterized protein</fullName>
    </submittedName>
</protein>
<dbReference type="OrthoDB" id="199096at2759"/>
<dbReference type="AlphaFoldDB" id="A0A9N8H614"/>
<feature type="chain" id="PRO_5040226029" evidence="2">
    <location>
        <begin position="25"/>
        <end position="306"/>
    </location>
</feature>
<dbReference type="EMBL" id="CAICTM010000131">
    <property type="protein sequence ID" value="CAB9502256.1"/>
    <property type="molecule type" value="Genomic_DNA"/>
</dbReference>
<name>A0A9N8H614_9STRA</name>